<evidence type="ECO:0000256" key="1">
    <source>
        <dbReference type="ARBA" id="ARBA00023239"/>
    </source>
</evidence>
<evidence type="ECO:0000256" key="4">
    <source>
        <dbReference type="RuleBase" id="RU003495"/>
    </source>
</evidence>
<dbReference type="PANTHER" id="PTHR34183">
    <property type="entry name" value="ENDOLYTIC PEPTIDOGLYCAN TRANSGLYCOSYLASE RLPA"/>
    <property type="match status" value="1"/>
</dbReference>
<dbReference type="EC" id="4.2.2.-" evidence="3"/>
<keyword evidence="2 3" id="KW-0961">Cell wall biogenesis/degradation</keyword>
<keyword evidence="1 3" id="KW-0456">Lyase</keyword>
<evidence type="ECO:0000313" key="7">
    <source>
        <dbReference type="EMBL" id="ERK39968.1"/>
    </source>
</evidence>
<evidence type="ECO:0000256" key="3">
    <source>
        <dbReference type="HAMAP-Rule" id="MF_02071"/>
    </source>
</evidence>
<dbReference type="HAMAP" id="MF_02071">
    <property type="entry name" value="RlpA"/>
    <property type="match status" value="1"/>
</dbReference>
<dbReference type="Pfam" id="PF03330">
    <property type="entry name" value="DPBB_1"/>
    <property type="match status" value="1"/>
</dbReference>
<dbReference type="RefSeq" id="WP_021589097.1">
    <property type="nucleotide sequence ID" value="NZ_AWEY01000008.1"/>
</dbReference>
<organism evidence="7 8">
    <name type="scientific">Segatella baroniae F0067</name>
    <dbReference type="NCBI Taxonomy" id="1115809"/>
    <lineage>
        <taxon>Bacteria</taxon>
        <taxon>Pseudomonadati</taxon>
        <taxon>Bacteroidota</taxon>
        <taxon>Bacteroidia</taxon>
        <taxon>Bacteroidales</taxon>
        <taxon>Prevotellaceae</taxon>
        <taxon>Segatella</taxon>
    </lineage>
</organism>
<dbReference type="NCBIfam" id="TIGR00413">
    <property type="entry name" value="rlpA"/>
    <property type="match status" value="1"/>
</dbReference>
<dbReference type="InterPro" id="IPR009009">
    <property type="entry name" value="RlpA-like_DPBB"/>
</dbReference>
<feature type="region of interest" description="Disordered" evidence="5">
    <location>
        <begin position="132"/>
        <end position="193"/>
    </location>
</feature>
<reference evidence="7 8" key="1">
    <citation type="submission" date="2013-08" db="EMBL/GenBank/DDBJ databases">
        <authorList>
            <person name="Durkin A.S."/>
            <person name="Haft D.R."/>
            <person name="McCorrison J."/>
            <person name="Torralba M."/>
            <person name="Gillis M."/>
            <person name="Haft D.H."/>
            <person name="Methe B."/>
            <person name="Sutton G."/>
            <person name="Nelson K.E."/>
        </authorList>
    </citation>
    <scope>NUCLEOTIDE SEQUENCE [LARGE SCALE GENOMIC DNA]</scope>
    <source>
        <strain evidence="7 8">F0067</strain>
    </source>
</reference>
<dbReference type="Gene3D" id="2.40.40.10">
    <property type="entry name" value="RlpA-like domain"/>
    <property type="match status" value="1"/>
</dbReference>
<dbReference type="GO" id="GO:0071555">
    <property type="term" value="P:cell wall organization"/>
    <property type="evidence" value="ECO:0007669"/>
    <property type="project" value="UniProtKB-KW"/>
</dbReference>
<comment type="similarity">
    <text evidence="3 4">Belongs to the RlpA family.</text>
</comment>
<dbReference type="InterPro" id="IPR012997">
    <property type="entry name" value="RplA"/>
</dbReference>
<keyword evidence="7" id="KW-0449">Lipoprotein</keyword>
<dbReference type="InterPro" id="IPR036908">
    <property type="entry name" value="RlpA-like_sf"/>
</dbReference>
<evidence type="ECO:0000313" key="8">
    <source>
        <dbReference type="Proteomes" id="UP000016648"/>
    </source>
</evidence>
<comment type="caution">
    <text evidence="7">The sequence shown here is derived from an EMBL/GenBank/DDBJ whole genome shotgun (WGS) entry which is preliminary data.</text>
</comment>
<evidence type="ECO:0000259" key="6">
    <source>
        <dbReference type="Pfam" id="PF03330"/>
    </source>
</evidence>
<feature type="domain" description="RlpA-like protein double-psi beta-barrel" evidence="6">
    <location>
        <begin position="10"/>
        <end position="99"/>
    </location>
</feature>
<dbReference type="Proteomes" id="UP000016648">
    <property type="component" value="Unassembled WGS sequence"/>
</dbReference>
<comment type="function">
    <text evidence="3">Lytic transglycosylase with a strong preference for naked glycan strands that lack stem peptides.</text>
</comment>
<dbReference type="EMBL" id="AWEY01000008">
    <property type="protein sequence ID" value="ERK39968.1"/>
    <property type="molecule type" value="Genomic_DNA"/>
</dbReference>
<dbReference type="InterPro" id="IPR034718">
    <property type="entry name" value="RlpA"/>
</dbReference>
<dbReference type="GO" id="GO:0000270">
    <property type="term" value="P:peptidoglycan metabolic process"/>
    <property type="evidence" value="ECO:0007669"/>
    <property type="project" value="UniProtKB-UniRule"/>
</dbReference>
<proteinExistence type="inferred from homology"/>
<dbReference type="PANTHER" id="PTHR34183:SF1">
    <property type="entry name" value="ENDOLYTIC PEPTIDOGLYCAN TRANSGLYCOSYLASE RLPA"/>
    <property type="match status" value="1"/>
</dbReference>
<name>U2QF93_9BACT</name>
<sequence>MAFTFLCAQTQKGKATFYSKRATGARTASGERMHHDSMTCAHRTHPFGTMLKVTNPANGKEVIVKVTDRGPFSRGRIIDLSWGAAKALGILDRGVAMVTVEKVKADRGVPFKLEKEELPELQFEVTGQNYGLEDKWRGLPKEPAAMPGSNNKQPQKPPQQPKTVEPAVRSKGAAAKNATPGGQKGLSQKEDKLTKRILEKMKSWWKDLEEK</sequence>
<keyword evidence="8" id="KW-1185">Reference proteome</keyword>
<dbReference type="AlphaFoldDB" id="U2QF93"/>
<dbReference type="SUPFAM" id="SSF50685">
    <property type="entry name" value="Barwin-like endoglucanases"/>
    <property type="match status" value="1"/>
</dbReference>
<evidence type="ECO:0000256" key="5">
    <source>
        <dbReference type="SAM" id="MobiDB-lite"/>
    </source>
</evidence>
<evidence type="ECO:0000256" key="2">
    <source>
        <dbReference type="ARBA" id="ARBA00023316"/>
    </source>
</evidence>
<protein>
    <recommendedName>
        <fullName evidence="3">Probable endolytic peptidoglycan transglycosylase RlpA</fullName>
        <ecNumber evidence="3">4.2.2.-</ecNumber>
    </recommendedName>
</protein>
<dbReference type="PATRIC" id="fig|1115809.3.peg.769"/>
<gene>
    <name evidence="3" type="primary">rlpA</name>
    <name evidence="7" type="ORF">HMPREF9135_0288</name>
</gene>
<dbReference type="CDD" id="cd22268">
    <property type="entry name" value="DPBB_RlpA-like"/>
    <property type="match status" value="1"/>
</dbReference>
<dbReference type="GO" id="GO:0008932">
    <property type="term" value="F:lytic endotransglycosylase activity"/>
    <property type="evidence" value="ECO:0007669"/>
    <property type="project" value="UniProtKB-UniRule"/>
</dbReference>
<accession>U2QF93</accession>